<keyword evidence="10" id="KW-1185">Reference proteome</keyword>
<dbReference type="InterPro" id="IPR024474">
    <property type="entry name" value="Znf_dom_IS66"/>
</dbReference>
<feature type="compositionally biased region" description="Acidic residues" evidence="2">
    <location>
        <begin position="83"/>
        <end position="93"/>
    </location>
</feature>
<dbReference type="OrthoDB" id="9800877at2"/>
<dbReference type="HOGENOM" id="CLU_023034_0_2_6"/>
<feature type="coiled-coil region" evidence="1">
    <location>
        <begin position="3"/>
        <end position="37"/>
    </location>
</feature>
<protein>
    <submittedName>
        <fullName evidence="7">Transposase IS66 family protein</fullName>
    </submittedName>
    <submittedName>
        <fullName evidence="9">Transposase, IS66 family</fullName>
    </submittedName>
</protein>
<dbReference type="PATRIC" id="fig|698738.3.peg.1772"/>
<evidence type="ECO:0000259" key="6">
    <source>
        <dbReference type="Pfam" id="PF13817"/>
    </source>
</evidence>
<evidence type="ECO:0000259" key="5">
    <source>
        <dbReference type="Pfam" id="PF13007"/>
    </source>
</evidence>
<evidence type="ECO:0000313" key="7">
    <source>
        <dbReference type="EMBL" id="CCK74838.1"/>
    </source>
</evidence>
<dbReference type="KEGG" id="oai:OLEAN_C17110"/>
<gene>
    <name evidence="7" type="ORF">OLEAN_C06620</name>
    <name evidence="8" type="ORF">OLEAN_C07760</name>
    <name evidence="9" type="ORF">OLEAN_C17110</name>
</gene>
<evidence type="ECO:0000259" key="3">
    <source>
        <dbReference type="Pfam" id="PF03050"/>
    </source>
</evidence>
<dbReference type="Pfam" id="PF03050">
    <property type="entry name" value="DDE_Tnp_IS66"/>
    <property type="match status" value="1"/>
</dbReference>
<dbReference type="PANTHER" id="PTHR33678:SF1">
    <property type="entry name" value="BLL1576 PROTEIN"/>
    <property type="match status" value="1"/>
</dbReference>
<dbReference type="InterPro" id="IPR039552">
    <property type="entry name" value="IS66_C"/>
</dbReference>
<dbReference type="NCBIfam" id="NF033517">
    <property type="entry name" value="transpos_IS66"/>
    <property type="match status" value="1"/>
</dbReference>
<dbReference type="PANTHER" id="PTHR33678">
    <property type="entry name" value="BLL1576 PROTEIN"/>
    <property type="match status" value="1"/>
</dbReference>
<sequence>MKNTDQTQENIKLKQRLAALELQLSEQNNTLKKQDSALENKDHKIQTLEEYIRYMVQQRFGSSSEKLSVDQINLFDEAELLSDDDASDEEDSENVPAYKRKKKRTSIPEKLPRTEVIHDLSEAEKVCPHDGTALRHFGNETSEQLDYIPAQMSVLQHVRRKYTCPCCNNYMVTANKPAQPIEKSIASPGLLAQVATHKYCDALPLYRQAQMFKRFGVELDRTSLANWMIKCGVLIQPLINLMYERARESSLLHMDETVLQVLKESERSAQQQSRMWVMTNNEASARITLFHYSLTRKISEADWMLGDFSGALMTDGYAVYDSVCKTKQLANLGCWAHTRRYFKEALDAQGKNKAGKANTALAFIQKLYRIEKLSDNQTIDEKYQARQAQAVPLLDQLRQWLDKNIHRPMNSEKLKKAVTYLHNQWPKLIRYTENGAWPIDNNAAENAIRPMVIGRKNWLFAATEKGAKASANLYSLVETAKANNVEPSVYLKEVFTRLPAATCVEDVEALLPWNTAKVVR</sequence>
<evidence type="ECO:0000313" key="9">
    <source>
        <dbReference type="EMBL" id="CCK75887.1"/>
    </source>
</evidence>
<evidence type="ECO:0000259" key="4">
    <source>
        <dbReference type="Pfam" id="PF13005"/>
    </source>
</evidence>
<evidence type="ECO:0000256" key="1">
    <source>
        <dbReference type="SAM" id="Coils"/>
    </source>
</evidence>
<feature type="domain" description="Transposase IS66 zinc-finger binding" evidence="4">
    <location>
        <begin position="124"/>
        <end position="167"/>
    </location>
</feature>
<dbReference type="EMBL" id="FO203512">
    <property type="protein sequence ID" value="CCK75887.1"/>
    <property type="molecule type" value="Genomic_DNA"/>
</dbReference>
<organism evidence="9 10">
    <name type="scientific">Oleispira antarctica RB-8</name>
    <dbReference type="NCBI Taxonomy" id="698738"/>
    <lineage>
        <taxon>Bacteria</taxon>
        <taxon>Pseudomonadati</taxon>
        <taxon>Pseudomonadota</taxon>
        <taxon>Gammaproteobacteria</taxon>
        <taxon>Oceanospirillales</taxon>
        <taxon>Oceanospirillaceae</taxon>
        <taxon>Oleispira</taxon>
    </lineage>
</organism>
<feature type="domain" description="Transposase IS66 central" evidence="3">
    <location>
        <begin position="183"/>
        <end position="468"/>
    </location>
</feature>
<dbReference type="InterPro" id="IPR004291">
    <property type="entry name" value="Transposase_IS66_central"/>
</dbReference>
<name>R4YM45_OLEAN</name>
<dbReference type="Pfam" id="PF13817">
    <property type="entry name" value="DDE_Tnp_IS66_C"/>
    <property type="match status" value="1"/>
</dbReference>
<dbReference type="Pfam" id="PF13005">
    <property type="entry name" value="zf-IS66"/>
    <property type="match status" value="1"/>
</dbReference>
<feature type="domain" description="Transposase IS66 C-terminal" evidence="6">
    <location>
        <begin position="475"/>
        <end position="513"/>
    </location>
</feature>
<feature type="domain" description="Transposase TnpC homeodomain" evidence="5">
    <location>
        <begin position="48"/>
        <end position="116"/>
    </location>
</feature>
<evidence type="ECO:0000313" key="10">
    <source>
        <dbReference type="Proteomes" id="UP000032749"/>
    </source>
</evidence>
<evidence type="ECO:0000313" key="8">
    <source>
        <dbReference type="EMBL" id="CCK74952.1"/>
    </source>
</evidence>
<dbReference type="EMBL" id="FO203512">
    <property type="protein sequence ID" value="CCK74952.1"/>
    <property type="molecule type" value="Genomic_DNA"/>
</dbReference>
<dbReference type="KEGG" id="oai:OLEAN_C07760"/>
<dbReference type="KEGG" id="oai:OLEAN_C06620"/>
<keyword evidence="1" id="KW-0175">Coiled coil</keyword>
<evidence type="ECO:0000256" key="2">
    <source>
        <dbReference type="SAM" id="MobiDB-lite"/>
    </source>
</evidence>
<accession>R4YM45</accession>
<dbReference type="EMBL" id="FO203512">
    <property type="protein sequence ID" value="CCK74838.1"/>
    <property type="molecule type" value="Genomic_DNA"/>
</dbReference>
<dbReference type="Pfam" id="PF13007">
    <property type="entry name" value="LZ_Tnp_IS66"/>
    <property type="match status" value="1"/>
</dbReference>
<proteinExistence type="predicted"/>
<reference evidence="9 10" key="1">
    <citation type="journal article" date="2013" name="Nat. Commun.">
        <title>Genome sequence and functional genomic analysis of the oil-degrading bacterium Oleispira antarctica.</title>
        <authorList>
            <person name="Kube M."/>
            <person name="Chernikova T.N."/>
            <person name="Al-Ramahi Y."/>
            <person name="Beloqui A."/>
            <person name="Lopez-Cortez N."/>
            <person name="Guazzaroni M.E."/>
            <person name="Heipieper H.J."/>
            <person name="Klages S."/>
            <person name="Kotsyurbenko O.R."/>
            <person name="Langer I."/>
            <person name="Nechitaylo T.Y."/>
            <person name="Lunsdorf H."/>
            <person name="Fernandez M."/>
            <person name="Juarez S."/>
            <person name="Ciordia S."/>
            <person name="Singer A."/>
            <person name="Kagan O."/>
            <person name="Egorova O."/>
            <person name="Petit P.A."/>
            <person name="Stogios P."/>
            <person name="Kim Y."/>
            <person name="Tchigvintsev A."/>
            <person name="Flick R."/>
            <person name="Denaro R."/>
            <person name="Genovese M."/>
            <person name="Albar J.P."/>
            <person name="Reva O.N."/>
            <person name="Martinez-Gomariz M."/>
            <person name="Tran H."/>
            <person name="Ferrer M."/>
            <person name="Savchenko A."/>
            <person name="Yakunin A.F."/>
            <person name="Yakimov M.M."/>
            <person name="Golyshina O.V."/>
            <person name="Reinhardt R."/>
            <person name="Golyshin P.N."/>
        </authorList>
    </citation>
    <scope>NUCLEOTIDE SEQUENCE [LARGE SCALE GENOMIC DNA]</scope>
</reference>
<dbReference type="STRING" id="698738.OLEAN_C06620"/>
<feature type="region of interest" description="Disordered" evidence="2">
    <location>
        <begin position="83"/>
        <end position="103"/>
    </location>
</feature>
<dbReference type="Proteomes" id="UP000032749">
    <property type="component" value="Chromosome"/>
</dbReference>
<dbReference type="InterPro" id="IPR052344">
    <property type="entry name" value="Transposase-related"/>
</dbReference>
<dbReference type="InterPro" id="IPR024463">
    <property type="entry name" value="Transposase_TnpC_homeodom"/>
</dbReference>
<dbReference type="AlphaFoldDB" id="R4YM45"/>